<proteinExistence type="predicted"/>
<keyword evidence="2" id="KW-1133">Transmembrane helix</keyword>
<gene>
    <name evidence="3" type="ORF">Ani05nite_65210</name>
</gene>
<evidence type="ECO:0000256" key="2">
    <source>
        <dbReference type="SAM" id="Phobius"/>
    </source>
</evidence>
<dbReference type="RefSeq" id="WP_203774740.1">
    <property type="nucleotide sequence ID" value="NZ_BAAAYJ010000040.1"/>
</dbReference>
<accession>A0A919MQC5</accession>
<protein>
    <submittedName>
        <fullName evidence="3">Uncharacterized protein</fullName>
    </submittedName>
</protein>
<feature type="region of interest" description="Disordered" evidence="1">
    <location>
        <begin position="52"/>
        <end position="100"/>
    </location>
</feature>
<reference evidence="3" key="1">
    <citation type="submission" date="2021-01" db="EMBL/GenBank/DDBJ databases">
        <title>Whole genome shotgun sequence of Actinoplanes nipponensis NBRC 14063.</title>
        <authorList>
            <person name="Komaki H."/>
            <person name="Tamura T."/>
        </authorList>
    </citation>
    <scope>NUCLEOTIDE SEQUENCE</scope>
    <source>
        <strain evidence="3">NBRC 14063</strain>
    </source>
</reference>
<feature type="compositionally biased region" description="Basic and acidic residues" evidence="1">
    <location>
        <begin position="84"/>
        <end position="100"/>
    </location>
</feature>
<comment type="caution">
    <text evidence="3">The sequence shown here is derived from an EMBL/GenBank/DDBJ whole genome shotgun (WGS) entry which is preliminary data.</text>
</comment>
<organism evidence="3 4">
    <name type="scientific">Actinoplanes nipponensis</name>
    <dbReference type="NCBI Taxonomy" id="135950"/>
    <lineage>
        <taxon>Bacteria</taxon>
        <taxon>Bacillati</taxon>
        <taxon>Actinomycetota</taxon>
        <taxon>Actinomycetes</taxon>
        <taxon>Micromonosporales</taxon>
        <taxon>Micromonosporaceae</taxon>
        <taxon>Actinoplanes</taxon>
    </lineage>
</organism>
<dbReference type="AlphaFoldDB" id="A0A919MQC5"/>
<feature type="transmembrane region" description="Helical" evidence="2">
    <location>
        <begin position="33"/>
        <end position="50"/>
    </location>
</feature>
<name>A0A919MQC5_9ACTN</name>
<keyword evidence="2" id="KW-0472">Membrane</keyword>
<feature type="compositionally biased region" description="Polar residues" evidence="1">
    <location>
        <begin position="65"/>
        <end position="74"/>
    </location>
</feature>
<keyword evidence="4" id="KW-1185">Reference proteome</keyword>
<evidence type="ECO:0000313" key="3">
    <source>
        <dbReference type="EMBL" id="GIE52987.1"/>
    </source>
</evidence>
<sequence>MGRRLRTWIWPAVALAAGVLCVVSLGLEVSDKLASVGSFLVAAAATVMAVRSSRRSEAAPPPKYSINQNGTVDNMVTGDGNYVDLRRDSGSRRPDPDVAP</sequence>
<dbReference type="EMBL" id="BOMQ01000077">
    <property type="protein sequence ID" value="GIE52987.1"/>
    <property type="molecule type" value="Genomic_DNA"/>
</dbReference>
<keyword evidence="2" id="KW-0812">Transmembrane</keyword>
<feature type="transmembrane region" description="Helical" evidence="2">
    <location>
        <begin position="7"/>
        <end position="27"/>
    </location>
</feature>
<evidence type="ECO:0000313" key="4">
    <source>
        <dbReference type="Proteomes" id="UP000647172"/>
    </source>
</evidence>
<evidence type="ECO:0000256" key="1">
    <source>
        <dbReference type="SAM" id="MobiDB-lite"/>
    </source>
</evidence>
<dbReference type="Proteomes" id="UP000647172">
    <property type="component" value="Unassembled WGS sequence"/>
</dbReference>